<evidence type="ECO:0000256" key="4">
    <source>
        <dbReference type="ARBA" id="ARBA00023239"/>
    </source>
</evidence>
<comment type="catalytic activity">
    <reaction evidence="1">
        <text>(4aS,6R)-4a-hydroxy-L-erythro-5,6,7,8-tetrahydrobiopterin = (6R)-L-erythro-6,7-dihydrobiopterin + H2O</text>
        <dbReference type="Rhea" id="RHEA:11920"/>
        <dbReference type="ChEBI" id="CHEBI:15377"/>
        <dbReference type="ChEBI" id="CHEBI:15642"/>
        <dbReference type="ChEBI" id="CHEBI:43120"/>
        <dbReference type="EC" id="4.2.1.96"/>
    </reaction>
</comment>
<evidence type="ECO:0000256" key="2">
    <source>
        <dbReference type="ARBA" id="ARBA00006472"/>
    </source>
</evidence>
<dbReference type="Gene3D" id="3.30.1360.20">
    <property type="entry name" value="Transcriptional coactivator/pterin dehydratase"/>
    <property type="match status" value="1"/>
</dbReference>
<evidence type="ECO:0000256" key="1">
    <source>
        <dbReference type="ARBA" id="ARBA00001554"/>
    </source>
</evidence>
<dbReference type="CDD" id="cd00488">
    <property type="entry name" value="PCD_DCoH"/>
    <property type="match status" value="1"/>
</dbReference>
<name>A0ABX8B361_9BACT</name>
<protein>
    <recommendedName>
        <fullName evidence="3">4a-hydroxytetrahydrobiopterin dehydratase</fullName>
        <ecNumber evidence="3">4.2.1.96</ecNumber>
    </recommendedName>
</protein>
<dbReference type="EMBL" id="CP072642">
    <property type="protein sequence ID" value="QUV94908.1"/>
    <property type="molecule type" value="Genomic_DNA"/>
</dbReference>
<dbReference type="InterPro" id="IPR001533">
    <property type="entry name" value="Pterin_deHydtase"/>
</dbReference>
<dbReference type="Pfam" id="PF01329">
    <property type="entry name" value="Pterin_4a"/>
    <property type="match status" value="1"/>
</dbReference>
<sequence length="93" mass="10450">MVLEASELEKQLGDLSAWQCQSGRLVRTLTFRNFADALDFVNRVGKLAEEADHHPDILLHNWNQVTLTLWTHDVGGLTMLDVNLAHKIDAVVS</sequence>
<accession>A0ABX8B361</accession>
<dbReference type="EC" id="4.2.1.96" evidence="3"/>
<comment type="similarity">
    <text evidence="2">Belongs to the pterin-4-alpha-carbinolamine dehydratase family.</text>
</comment>
<organism evidence="5 6">
    <name type="scientific">Chloracidobacterium sp. N</name>
    <dbReference type="NCBI Taxonomy" id="2821540"/>
    <lineage>
        <taxon>Bacteria</taxon>
        <taxon>Pseudomonadati</taxon>
        <taxon>Acidobacteriota</taxon>
        <taxon>Terriglobia</taxon>
        <taxon>Terriglobales</taxon>
        <taxon>Acidobacteriaceae</taxon>
        <taxon>Chloracidobacterium</taxon>
        <taxon>Chloracidobacterium aggregatum</taxon>
    </lineage>
</organism>
<dbReference type="Proteomes" id="UP000677668">
    <property type="component" value="Chromosome 1"/>
</dbReference>
<dbReference type="PANTHER" id="PTHR12599:SF0">
    <property type="entry name" value="PTERIN-4-ALPHA-CARBINOLAMINE DEHYDRATASE"/>
    <property type="match status" value="1"/>
</dbReference>
<evidence type="ECO:0000256" key="3">
    <source>
        <dbReference type="ARBA" id="ARBA00013252"/>
    </source>
</evidence>
<reference evidence="5 6" key="1">
    <citation type="submission" date="2021-03" db="EMBL/GenBank/DDBJ databases">
        <title>Genomic and phenotypic characterization of Chloracidobacterium isolates provides evidence for multiple species.</title>
        <authorList>
            <person name="Saini M.K."/>
            <person name="Costas A.M.G."/>
            <person name="Tank M."/>
            <person name="Bryant D.A."/>
        </authorList>
    </citation>
    <scope>NUCLEOTIDE SEQUENCE [LARGE SCALE GENOMIC DNA]</scope>
    <source>
        <strain evidence="5 6">N</strain>
    </source>
</reference>
<keyword evidence="6" id="KW-1185">Reference proteome</keyword>
<dbReference type="NCBIfam" id="NF002017">
    <property type="entry name" value="PRK00823.1-2"/>
    <property type="match status" value="1"/>
</dbReference>
<gene>
    <name evidence="5" type="ORF">J8C05_01265</name>
</gene>
<dbReference type="PANTHER" id="PTHR12599">
    <property type="entry name" value="PTERIN-4-ALPHA-CARBINOLAMINE DEHYDRATASE"/>
    <property type="match status" value="1"/>
</dbReference>
<keyword evidence="4 5" id="KW-0456">Lyase</keyword>
<dbReference type="GO" id="GO:0008124">
    <property type="term" value="F:4-alpha-hydroxytetrahydrobiopterin dehydratase activity"/>
    <property type="evidence" value="ECO:0007669"/>
    <property type="project" value="UniProtKB-EC"/>
</dbReference>
<dbReference type="SUPFAM" id="SSF55248">
    <property type="entry name" value="PCD-like"/>
    <property type="match status" value="1"/>
</dbReference>
<evidence type="ECO:0000313" key="5">
    <source>
        <dbReference type="EMBL" id="QUV94908.1"/>
    </source>
</evidence>
<dbReference type="InterPro" id="IPR036428">
    <property type="entry name" value="PCD_sf"/>
</dbReference>
<evidence type="ECO:0000313" key="6">
    <source>
        <dbReference type="Proteomes" id="UP000677668"/>
    </source>
</evidence>
<proteinExistence type="inferred from homology"/>